<keyword evidence="3" id="KW-0677">Repeat</keyword>
<dbReference type="Proteomes" id="UP000095284">
    <property type="component" value="Unplaced"/>
</dbReference>
<dbReference type="PROSITE" id="PS50245">
    <property type="entry name" value="CAP_GLY_2"/>
    <property type="match status" value="1"/>
</dbReference>
<sequence length="478" mass="54765">MTIRDSPSIGDRVGVDQKRGFIRYIGSLHIAPDSNEVWLGIEWDNPGEGKHDGVLQGKRYFSTKYPDSGSFVRLKDVNLGQGFLKTVEDHYSGKDDQLEGVEIVLKEAELDFNWIYQQRLIVLENKFIRFLERDVSQNFPKCIELSMARNMLSDWNQVFRIIDLFPSLVTLDISLNKLKPLEPIDCVYPTVESLNVVSCGLDVKTVSELHRHFPNLKKLFLVGNELEEVPDLTNLVKLEVLDLSKNPLVDFKKVSKVKNCSRLNTLNLKECGFRSVEFDEDVGFPSLECLWLDGNPIGDWESINQIARLPSLKNLRSGDLYTSDRNLQAYEILIAKLPTINILNGCIVSPWERSNCEKFFQLRFSEPPIPQVHEKDVQRFNAKYGPVYEKPPEGKYETQQRKISLTYNGKTITRTLQLSLNIEHIVAMASRLLRFEPSKVEVKVEVQKGVFDSVEWNSSVVLRSFEPEDGMEIVFSDA</sequence>
<evidence type="ECO:0000313" key="6">
    <source>
        <dbReference type="EMBL" id="CAD5227331.1"/>
    </source>
</evidence>
<evidence type="ECO:0000256" key="2">
    <source>
        <dbReference type="ARBA" id="ARBA00022614"/>
    </source>
</evidence>
<evidence type="ECO:0000256" key="3">
    <source>
        <dbReference type="ARBA" id="ARBA00022737"/>
    </source>
</evidence>
<dbReference type="Pfam" id="PF12799">
    <property type="entry name" value="LRR_4"/>
    <property type="match status" value="1"/>
</dbReference>
<evidence type="ECO:0000313" key="9">
    <source>
        <dbReference type="WBParaSite" id="BXY_0806500.1"/>
    </source>
</evidence>
<dbReference type="PANTHER" id="PTHR45973:SF33">
    <property type="entry name" value="CHROMOSOME UNDETERMINED SCAFFOLD_20, WHOLE GENOME SHOTGUN SEQUENCE"/>
    <property type="match status" value="1"/>
</dbReference>
<dbReference type="Proteomes" id="UP000582659">
    <property type="component" value="Unassembled WGS sequence"/>
</dbReference>
<dbReference type="InterPro" id="IPR000938">
    <property type="entry name" value="CAP-Gly_domain"/>
</dbReference>
<evidence type="ECO:0000313" key="7">
    <source>
        <dbReference type="Proteomes" id="UP000095284"/>
    </source>
</evidence>
<gene>
    <name evidence="6" type="ORF">BXYJ_LOCUS9876</name>
</gene>
<keyword evidence="8" id="KW-1185">Reference proteome</keyword>
<protein>
    <recommendedName>
        <fullName evidence="1">Tubulin-specific chaperone E</fullName>
    </recommendedName>
    <alternativeName>
        <fullName evidence="4">Tubulin-folding cofactor E</fullName>
    </alternativeName>
</protein>
<dbReference type="EMBL" id="CAJFDI010000004">
    <property type="protein sequence ID" value="CAD5227331.1"/>
    <property type="molecule type" value="Genomic_DNA"/>
</dbReference>
<proteinExistence type="predicted"/>
<dbReference type="OrthoDB" id="5273213at2759"/>
<dbReference type="SMART" id="SM01052">
    <property type="entry name" value="CAP_GLY"/>
    <property type="match status" value="1"/>
</dbReference>
<dbReference type="PROSITE" id="PS51450">
    <property type="entry name" value="LRR"/>
    <property type="match status" value="3"/>
</dbReference>
<dbReference type="SUPFAM" id="SSF52058">
    <property type="entry name" value="L domain-like"/>
    <property type="match status" value="1"/>
</dbReference>
<dbReference type="InterPro" id="IPR036859">
    <property type="entry name" value="CAP-Gly_dom_sf"/>
</dbReference>
<dbReference type="SMR" id="A0A1I7S4Y1"/>
<accession>A0A1I7S4Y1</accession>
<reference evidence="9" key="1">
    <citation type="submission" date="2016-11" db="UniProtKB">
        <authorList>
            <consortium name="WormBaseParasite"/>
        </authorList>
    </citation>
    <scope>IDENTIFICATION</scope>
</reference>
<keyword evidence="2" id="KW-0433">Leucine-rich repeat</keyword>
<evidence type="ECO:0000256" key="1">
    <source>
        <dbReference type="ARBA" id="ARBA00015004"/>
    </source>
</evidence>
<dbReference type="InterPro" id="IPR050576">
    <property type="entry name" value="Cilia_flagella_integrity"/>
</dbReference>
<dbReference type="Proteomes" id="UP000659654">
    <property type="component" value="Unassembled WGS sequence"/>
</dbReference>
<organism evidence="7 9">
    <name type="scientific">Bursaphelenchus xylophilus</name>
    <name type="common">Pinewood nematode worm</name>
    <name type="synonym">Aphelenchoides xylophilus</name>
    <dbReference type="NCBI Taxonomy" id="6326"/>
    <lineage>
        <taxon>Eukaryota</taxon>
        <taxon>Metazoa</taxon>
        <taxon>Ecdysozoa</taxon>
        <taxon>Nematoda</taxon>
        <taxon>Chromadorea</taxon>
        <taxon>Rhabditida</taxon>
        <taxon>Tylenchina</taxon>
        <taxon>Tylenchomorpha</taxon>
        <taxon>Aphelenchoidea</taxon>
        <taxon>Aphelenchoididae</taxon>
        <taxon>Bursaphelenchus</taxon>
    </lineage>
</organism>
<reference evidence="6" key="2">
    <citation type="submission" date="2020-09" db="EMBL/GenBank/DDBJ databases">
        <authorList>
            <person name="Kikuchi T."/>
        </authorList>
    </citation>
    <scope>NUCLEOTIDE SEQUENCE</scope>
    <source>
        <strain evidence="6">Ka4C1</strain>
    </source>
</reference>
<name>A0A1I7S4Y1_BURXY</name>
<dbReference type="InterPro" id="IPR032675">
    <property type="entry name" value="LRR_dom_sf"/>
</dbReference>
<dbReference type="Pfam" id="PF01302">
    <property type="entry name" value="CAP_GLY"/>
    <property type="match status" value="1"/>
</dbReference>
<dbReference type="AlphaFoldDB" id="A0A1I7S4Y1"/>
<dbReference type="EMBL" id="CAJFCV020000004">
    <property type="protein sequence ID" value="CAG9117491.1"/>
    <property type="molecule type" value="Genomic_DNA"/>
</dbReference>
<evidence type="ECO:0000313" key="8">
    <source>
        <dbReference type="Proteomes" id="UP000659654"/>
    </source>
</evidence>
<dbReference type="InterPro" id="IPR025875">
    <property type="entry name" value="Leu-rich_rpt_4"/>
</dbReference>
<evidence type="ECO:0000256" key="4">
    <source>
        <dbReference type="ARBA" id="ARBA00030180"/>
    </source>
</evidence>
<dbReference type="WBParaSite" id="BXY_0806500.1">
    <property type="protein sequence ID" value="BXY_0806500.1"/>
    <property type="gene ID" value="BXY_0806500"/>
</dbReference>
<dbReference type="PROSITE" id="PS00845">
    <property type="entry name" value="CAP_GLY_1"/>
    <property type="match status" value="1"/>
</dbReference>
<dbReference type="Gene3D" id="3.80.10.10">
    <property type="entry name" value="Ribonuclease Inhibitor"/>
    <property type="match status" value="2"/>
</dbReference>
<dbReference type="Gene3D" id="2.30.30.190">
    <property type="entry name" value="CAP Gly-rich-like domain"/>
    <property type="match status" value="1"/>
</dbReference>
<evidence type="ECO:0000259" key="5">
    <source>
        <dbReference type="PROSITE" id="PS50245"/>
    </source>
</evidence>
<feature type="domain" description="CAP-Gly" evidence="5">
    <location>
        <begin position="37"/>
        <end position="73"/>
    </location>
</feature>
<dbReference type="InterPro" id="IPR001611">
    <property type="entry name" value="Leu-rich_rpt"/>
</dbReference>
<dbReference type="SUPFAM" id="SSF74924">
    <property type="entry name" value="Cap-Gly domain"/>
    <property type="match status" value="1"/>
</dbReference>
<dbReference type="eggNOG" id="KOG3207">
    <property type="taxonomic scope" value="Eukaryota"/>
</dbReference>
<dbReference type="PANTHER" id="PTHR45973">
    <property type="entry name" value="PROTEIN PHOSPHATASE 1 REGULATORY SUBUNIT SDS22-RELATED"/>
    <property type="match status" value="1"/>
</dbReference>